<dbReference type="EMBL" id="AEYJ02001150">
    <property type="protein sequence ID" value="KFH04406.1"/>
    <property type="molecule type" value="Genomic_DNA"/>
</dbReference>
<dbReference type="InterPro" id="IPR001680">
    <property type="entry name" value="WD40_rpt"/>
</dbReference>
<feature type="region of interest" description="Disordered" evidence="2">
    <location>
        <begin position="134"/>
        <end position="174"/>
    </location>
</feature>
<accession>A0A086PVM4</accession>
<dbReference type="OrthoDB" id="308449at2759"/>
<dbReference type="InterPro" id="IPR015943">
    <property type="entry name" value="WD40/YVTN_repeat-like_dom_sf"/>
</dbReference>
<comment type="caution">
    <text evidence="3">The sequence shown here is derived from an EMBL/GenBank/DDBJ whole genome shotgun (WGS) entry which is preliminary data.</text>
</comment>
<proteinExistence type="predicted"/>
<dbReference type="SUPFAM" id="SSF50978">
    <property type="entry name" value="WD40 repeat-like"/>
    <property type="match status" value="1"/>
</dbReference>
<dbReference type="InterPro" id="IPR036322">
    <property type="entry name" value="WD40_repeat_dom_sf"/>
</dbReference>
<dbReference type="SMART" id="SM00320">
    <property type="entry name" value="WD40"/>
    <property type="match status" value="3"/>
</dbReference>
<dbReference type="PROSITE" id="PS50082">
    <property type="entry name" value="WD_REPEATS_2"/>
    <property type="match status" value="2"/>
</dbReference>
<dbReference type="Gene3D" id="2.130.10.10">
    <property type="entry name" value="YVTN repeat-like/Quinoprotein amine dehydrogenase"/>
    <property type="match status" value="1"/>
</dbReference>
<evidence type="ECO:0000313" key="4">
    <source>
        <dbReference type="Proteomes" id="UP000028840"/>
    </source>
</evidence>
<dbReference type="InterPro" id="IPR051959">
    <property type="entry name" value="PAK1-Kinase_Regulator"/>
</dbReference>
<feature type="compositionally biased region" description="Acidic residues" evidence="2">
    <location>
        <begin position="434"/>
        <end position="449"/>
    </location>
</feature>
<feature type="compositionally biased region" description="Basic and acidic residues" evidence="2">
    <location>
        <begin position="484"/>
        <end position="509"/>
    </location>
</feature>
<evidence type="ECO:0000256" key="2">
    <source>
        <dbReference type="SAM" id="MobiDB-lite"/>
    </source>
</evidence>
<evidence type="ECO:0000256" key="1">
    <source>
        <dbReference type="PROSITE-ProRule" id="PRU00221"/>
    </source>
</evidence>
<name>A0A086PVM4_TOXGO</name>
<dbReference type="Pfam" id="PF00400">
    <property type="entry name" value="WD40"/>
    <property type="match status" value="2"/>
</dbReference>
<keyword evidence="1" id="KW-0853">WD repeat</keyword>
<dbReference type="VEuPathDB" id="ToxoDB:TGVAND_240850"/>
<feature type="repeat" description="WD" evidence="1">
    <location>
        <begin position="170"/>
        <end position="211"/>
    </location>
</feature>
<dbReference type="Proteomes" id="UP000028840">
    <property type="component" value="Unassembled WGS sequence"/>
</dbReference>
<gene>
    <name evidence="3" type="ORF">TGVAND_240850</name>
</gene>
<feature type="repeat" description="WD" evidence="1">
    <location>
        <begin position="52"/>
        <end position="91"/>
    </location>
</feature>
<protein>
    <submittedName>
        <fullName evidence="3">WD domain, G-beta repeat-containing protein</fullName>
    </submittedName>
</protein>
<reference evidence="3 4" key="1">
    <citation type="submission" date="2014-08" db="EMBL/GenBank/DDBJ databases">
        <authorList>
            <person name="Sibley D."/>
            <person name="Venepally P."/>
            <person name="Karamycheva S."/>
            <person name="Hadjithomas M."/>
            <person name="Khan A."/>
            <person name="Brunk B."/>
            <person name="Roos D."/>
            <person name="Caler E."/>
            <person name="Lorenzi H."/>
        </authorList>
    </citation>
    <scope>NUCLEOTIDE SEQUENCE [LARGE SCALE GENOMIC DNA]</scope>
    <source>
        <strain evidence="3 4">VAND</strain>
    </source>
</reference>
<evidence type="ECO:0000313" key="3">
    <source>
        <dbReference type="EMBL" id="KFH04406.1"/>
    </source>
</evidence>
<feature type="compositionally biased region" description="Basic and acidic residues" evidence="2">
    <location>
        <begin position="538"/>
        <end position="548"/>
    </location>
</feature>
<sequence>MASAEAVPVVVTLGTYDGGLMGYTVQPVSPEGKGDYSRQTQSAERLKLTFAVNAHVGCVKAIASSPSLLLTGSTDESIRIYSLESRREMGVLTSPSGGTVNCLSLVGNAFLLSGDTRGRVRLWRGSSWEMLRSLDTTKATPPQKGRKSSAKRLGRARDASADDSEEEEQIRQGRKGVESLAVHPSGRLCLVLTADGTLQLWNLLTATCAVRTPLAVGERAESVRWPPQAATSLYGRLSARRVSLHNIADSRTAALEVETVKDDEKQRETGAPVTWTSFCFASEALLLVGDSRGRIWGVHTPKSLLSAERPEADQPALRPSFCFKGKHASRIKGLEIVGLEELGADARISFVSADASGCMHLWSFRAPAHPATRKKKEGEDDLLIISPQAHIETRCRVTCLSSSLTPAAIAQETGQEPLSFPGEKPKRDSSQTEAGEDADDEDKEEDEEAAAAVSRPTETGRGGRSAAVLSGNRKKTSEGNRASLLEKEGRKRRRETTPRGKGRAEEGKAAQDAGSTFKVNRRGGDDERKKKKKGRFLVAERTKKDLKR</sequence>
<dbReference type="PANTHER" id="PTHR44675">
    <property type="entry name" value="PAK1 INTERACTING PROTEIN 1"/>
    <property type="match status" value="1"/>
</dbReference>
<dbReference type="PANTHER" id="PTHR44675:SF1">
    <property type="entry name" value="P21-ACTIVATED PROTEIN KINASE-INTERACTING PROTEIN 1"/>
    <property type="match status" value="1"/>
</dbReference>
<feature type="compositionally biased region" description="Basic residues" evidence="2">
    <location>
        <begin position="144"/>
        <end position="154"/>
    </location>
</feature>
<reference evidence="3 4" key="2">
    <citation type="journal article" date="2015" name="Eukaryot. Cell">
        <title>Genetic mapping reveals that sinefungin resistance in Toxoplasma gondii is controlled by a putative amino acid transporter locus that can be used as a negative selectable marker.</title>
        <authorList>
            <person name="Behnke M.S."/>
            <person name="Khan A."/>
            <person name="Sibley L.D."/>
        </authorList>
    </citation>
    <scope>NUCLEOTIDE SEQUENCE [LARGE SCALE GENOMIC DNA]</scope>
    <source>
        <strain evidence="3 4">VAND</strain>
    </source>
</reference>
<feature type="region of interest" description="Disordered" evidence="2">
    <location>
        <begin position="411"/>
        <end position="548"/>
    </location>
</feature>
<dbReference type="AlphaFoldDB" id="A0A086PVM4"/>
<organism evidence="3 4">
    <name type="scientific">Toxoplasma gondii VAND</name>
    <dbReference type="NCBI Taxonomy" id="933077"/>
    <lineage>
        <taxon>Eukaryota</taxon>
        <taxon>Sar</taxon>
        <taxon>Alveolata</taxon>
        <taxon>Apicomplexa</taxon>
        <taxon>Conoidasida</taxon>
        <taxon>Coccidia</taxon>
        <taxon>Eucoccidiorida</taxon>
        <taxon>Eimeriorina</taxon>
        <taxon>Sarcocystidae</taxon>
        <taxon>Toxoplasma</taxon>
    </lineage>
</organism>